<evidence type="ECO:0000313" key="1">
    <source>
        <dbReference type="EMBL" id="WOO84181.1"/>
    </source>
</evidence>
<accession>A0AAF0YGG5</accession>
<evidence type="ECO:0000313" key="2">
    <source>
        <dbReference type="Proteomes" id="UP000827549"/>
    </source>
</evidence>
<proteinExistence type="predicted"/>
<dbReference type="GeneID" id="87810874"/>
<dbReference type="EMBL" id="CP086718">
    <property type="protein sequence ID" value="WOO84181.1"/>
    <property type="molecule type" value="Genomic_DNA"/>
</dbReference>
<gene>
    <name evidence="1" type="ORF">LOC62_05G007702</name>
</gene>
<sequence>MSLEPVFPASHPLGYAYDAAFQAYRGYSGFHKNERIFSISNHIERLKLGEDHEAHADYAAEGAIAYNQVAPIPNPSTEITSYLAAWERRWGHECSLATRAPEWQYIKLFIDTLAVILKRHLKVLEDGQKMLAAAAPAKSDGYPAFQKLLSSPGGREFHKYKDMQYWIKLSV</sequence>
<reference evidence="1" key="1">
    <citation type="submission" date="2023-10" db="EMBL/GenBank/DDBJ databases">
        <authorList>
            <person name="Noh H."/>
        </authorList>
    </citation>
    <scope>NUCLEOTIDE SEQUENCE</scope>
    <source>
        <strain evidence="1">DUCC4014</strain>
    </source>
</reference>
<dbReference type="AlphaFoldDB" id="A0AAF0YGG5"/>
<dbReference type="RefSeq" id="XP_062630207.1">
    <property type="nucleotide sequence ID" value="XM_062774223.1"/>
</dbReference>
<organism evidence="1 2">
    <name type="scientific">Vanrija pseudolonga</name>
    <dbReference type="NCBI Taxonomy" id="143232"/>
    <lineage>
        <taxon>Eukaryota</taxon>
        <taxon>Fungi</taxon>
        <taxon>Dikarya</taxon>
        <taxon>Basidiomycota</taxon>
        <taxon>Agaricomycotina</taxon>
        <taxon>Tremellomycetes</taxon>
        <taxon>Trichosporonales</taxon>
        <taxon>Trichosporonaceae</taxon>
        <taxon>Vanrija</taxon>
    </lineage>
</organism>
<dbReference type="Proteomes" id="UP000827549">
    <property type="component" value="Chromosome 5"/>
</dbReference>
<name>A0AAF0YGG5_9TREE</name>
<keyword evidence="2" id="KW-1185">Reference proteome</keyword>
<protein>
    <submittedName>
        <fullName evidence="1">Uncharacterized protein</fullName>
    </submittedName>
</protein>